<evidence type="ECO:0000313" key="1">
    <source>
        <dbReference type="EMBL" id="MDQ0269976.1"/>
    </source>
</evidence>
<sequence length="46" mass="5224">MSIHSALINSVVDGDFHTVADSIEYSTNIREIVTIGYMMENYIEED</sequence>
<dbReference type="RefSeq" id="WP_307473981.1">
    <property type="nucleotide sequence ID" value="NZ_JAUSUB010000006.1"/>
</dbReference>
<dbReference type="Proteomes" id="UP001238088">
    <property type="component" value="Unassembled WGS sequence"/>
</dbReference>
<keyword evidence="2" id="KW-1185">Reference proteome</keyword>
<evidence type="ECO:0000313" key="2">
    <source>
        <dbReference type="Proteomes" id="UP001238088"/>
    </source>
</evidence>
<reference evidence="1 2" key="1">
    <citation type="submission" date="2023-07" db="EMBL/GenBank/DDBJ databases">
        <title>Genomic Encyclopedia of Type Strains, Phase IV (KMG-IV): sequencing the most valuable type-strain genomes for metagenomic binning, comparative biology and taxonomic classification.</title>
        <authorList>
            <person name="Goeker M."/>
        </authorList>
    </citation>
    <scope>NUCLEOTIDE SEQUENCE [LARGE SCALE GENOMIC DNA]</scope>
    <source>
        <strain evidence="1 2">DSM 23494</strain>
    </source>
</reference>
<proteinExistence type="predicted"/>
<organism evidence="1 2">
    <name type="scientific">Cytobacillus purgationiresistens</name>
    <dbReference type="NCBI Taxonomy" id="863449"/>
    <lineage>
        <taxon>Bacteria</taxon>
        <taxon>Bacillati</taxon>
        <taxon>Bacillota</taxon>
        <taxon>Bacilli</taxon>
        <taxon>Bacillales</taxon>
        <taxon>Bacillaceae</taxon>
        <taxon>Cytobacillus</taxon>
    </lineage>
</organism>
<gene>
    <name evidence="1" type="ORF">J2S17_001848</name>
</gene>
<protein>
    <submittedName>
        <fullName evidence="1">Uncharacterized protein</fullName>
    </submittedName>
</protein>
<comment type="caution">
    <text evidence="1">The sequence shown here is derived from an EMBL/GenBank/DDBJ whole genome shotgun (WGS) entry which is preliminary data.</text>
</comment>
<dbReference type="EMBL" id="JAUSUB010000006">
    <property type="protein sequence ID" value="MDQ0269976.1"/>
    <property type="molecule type" value="Genomic_DNA"/>
</dbReference>
<accession>A0ABU0AGY1</accession>
<name>A0ABU0AGY1_9BACI</name>